<evidence type="ECO:0000256" key="1">
    <source>
        <dbReference type="SAM" id="MobiDB-lite"/>
    </source>
</evidence>
<dbReference type="AlphaFoldDB" id="A0AAV6VRE3"/>
<dbReference type="Proteomes" id="UP000827092">
    <property type="component" value="Unassembled WGS sequence"/>
</dbReference>
<sequence>MGQFIGHYDFAKEIAPNSNMFILSFHDYNALCSKPFTAIYIFYPKRPLRGSQRNVSNYLNRPPHLQPCRPNHPPFKLQLLISNKPQHHPHPPSPPRNAVTRIKPPQTLHPRTPILFTSSTCLRC</sequence>
<dbReference type="EMBL" id="JAFNEN010000038">
    <property type="protein sequence ID" value="KAG8198623.1"/>
    <property type="molecule type" value="Genomic_DNA"/>
</dbReference>
<gene>
    <name evidence="2" type="ORF">JTE90_026520</name>
</gene>
<accession>A0AAV6VRE3</accession>
<comment type="caution">
    <text evidence="2">The sequence shown here is derived from an EMBL/GenBank/DDBJ whole genome shotgun (WGS) entry which is preliminary data.</text>
</comment>
<proteinExistence type="predicted"/>
<keyword evidence="3" id="KW-1185">Reference proteome</keyword>
<name>A0AAV6VRE3_9ARAC</name>
<organism evidence="2 3">
    <name type="scientific">Oedothorax gibbosus</name>
    <dbReference type="NCBI Taxonomy" id="931172"/>
    <lineage>
        <taxon>Eukaryota</taxon>
        <taxon>Metazoa</taxon>
        <taxon>Ecdysozoa</taxon>
        <taxon>Arthropoda</taxon>
        <taxon>Chelicerata</taxon>
        <taxon>Arachnida</taxon>
        <taxon>Araneae</taxon>
        <taxon>Araneomorphae</taxon>
        <taxon>Entelegynae</taxon>
        <taxon>Araneoidea</taxon>
        <taxon>Linyphiidae</taxon>
        <taxon>Erigoninae</taxon>
        <taxon>Oedothorax</taxon>
    </lineage>
</organism>
<reference evidence="2 3" key="1">
    <citation type="journal article" date="2022" name="Nat. Ecol. Evol.">
        <title>A masculinizing supergene underlies an exaggerated male reproductive morph in a spider.</title>
        <authorList>
            <person name="Hendrickx F."/>
            <person name="De Corte Z."/>
            <person name="Sonet G."/>
            <person name="Van Belleghem S.M."/>
            <person name="Kostlbacher S."/>
            <person name="Vangestel C."/>
        </authorList>
    </citation>
    <scope>NUCLEOTIDE SEQUENCE [LARGE SCALE GENOMIC DNA]</scope>
    <source>
        <strain evidence="2">W744_W776</strain>
    </source>
</reference>
<evidence type="ECO:0000313" key="3">
    <source>
        <dbReference type="Proteomes" id="UP000827092"/>
    </source>
</evidence>
<protein>
    <submittedName>
        <fullName evidence="2">Uncharacterized protein</fullName>
    </submittedName>
</protein>
<evidence type="ECO:0000313" key="2">
    <source>
        <dbReference type="EMBL" id="KAG8198623.1"/>
    </source>
</evidence>
<feature type="region of interest" description="Disordered" evidence="1">
    <location>
        <begin position="82"/>
        <end position="109"/>
    </location>
</feature>